<name>A0A7W5D2Z7_9ACTN</name>
<dbReference type="RefSeq" id="WP_123185651.1">
    <property type="nucleotide sequence ID" value="NZ_JACHYA010000005.1"/>
</dbReference>
<proteinExistence type="predicted"/>
<evidence type="ECO:0000313" key="2">
    <source>
        <dbReference type="Proteomes" id="UP000530850"/>
    </source>
</evidence>
<dbReference type="AlphaFoldDB" id="A0A7W5D2Z7"/>
<comment type="caution">
    <text evidence="1">The sequence shown here is derived from an EMBL/GenBank/DDBJ whole genome shotgun (WGS) entry which is preliminary data.</text>
</comment>
<dbReference type="EMBL" id="JACHYA010000005">
    <property type="protein sequence ID" value="MBB3171770.1"/>
    <property type="molecule type" value="Genomic_DNA"/>
</dbReference>
<gene>
    <name evidence="1" type="ORF">FHR31_001596</name>
</gene>
<sequence>MRFAEMAGALGWKPKLTYTVAEVVHATGIPATTVRDEISRGNLKARVIGAKKLVVLPEWVDEWLALREGGEPAPSERECLAQLLEEVRQLREDIRWMRR</sequence>
<organism evidence="1 2">
    <name type="scientific">Parvibacter caecicola</name>
    <dbReference type="NCBI Taxonomy" id="747645"/>
    <lineage>
        <taxon>Bacteria</taxon>
        <taxon>Bacillati</taxon>
        <taxon>Actinomycetota</taxon>
        <taxon>Coriobacteriia</taxon>
        <taxon>Coriobacteriales</taxon>
        <taxon>Coriobacteriaceae</taxon>
        <taxon>Parvibacter</taxon>
    </lineage>
</organism>
<reference evidence="1 2" key="1">
    <citation type="submission" date="2020-08" db="EMBL/GenBank/DDBJ databases">
        <title>Sequencing the genomes of 1000 actinobacteria strains.</title>
        <authorList>
            <person name="Klenk H.-P."/>
        </authorList>
    </citation>
    <scope>NUCLEOTIDE SEQUENCE [LARGE SCALE GENOMIC DNA]</scope>
    <source>
        <strain evidence="1 2">DSM 22242</strain>
    </source>
</reference>
<evidence type="ECO:0008006" key="3">
    <source>
        <dbReference type="Google" id="ProtNLM"/>
    </source>
</evidence>
<accession>A0A7W5D2Z7</accession>
<dbReference type="Proteomes" id="UP000530850">
    <property type="component" value="Unassembled WGS sequence"/>
</dbReference>
<evidence type="ECO:0000313" key="1">
    <source>
        <dbReference type="EMBL" id="MBB3171770.1"/>
    </source>
</evidence>
<dbReference type="GeneID" id="93356953"/>
<protein>
    <recommendedName>
        <fullName evidence="3">Helix-turn-helix domain-containing protein</fullName>
    </recommendedName>
</protein>